<proteinExistence type="predicted"/>
<comment type="caution">
    <text evidence="2">The sequence shown here is derived from an EMBL/GenBank/DDBJ whole genome shotgun (WGS) entry which is preliminary data.</text>
</comment>
<evidence type="ECO:0000313" key="2">
    <source>
        <dbReference type="EMBL" id="OWM83785.1"/>
    </source>
</evidence>
<protein>
    <submittedName>
        <fullName evidence="2">Uncharacterized protein</fullName>
    </submittedName>
</protein>
<feature type="region of interest" description="Disordered" evidence="1">
    <location>
        <begin position="1"/>
        <end position="20"/>
    </location>
</feature>
<reference evidence="3" key="1">
    <citation type="journal article" date="2017" name="Plant J.">
        <title>The pomegranate (Punica granatum L.) genome and the genomics of punicalagin biosynthesis.</title>
        <authorList>
            <person name="Qin G."/>
            <person name="Xu C."/>
            <person name="Ming R."/>
            <person name="Tang H."/>
            <person name="Guyot R."/>
            <person name="Kramer E.M."/>
            <person name="Hu Y."/>
            <person name="Yi X."/>
            <person name="Qi Y."/>
            <person name="Xu X."/>
            <person name="Gao Z."/>
            <person name="Pan H."/>
            <person name="Jian J."/>
            <person name="Tian Y."/>
            <person name="Yue Z."/>
            <person name="Xu Y."/>
        </authorList>
    </citation>
    <scope>NUCLEOTIDE SEQUENCE [LARGE SCALE GENOMIC DNA]</scope>
    <source>
        <strain evidence="3">cv. Dabenzi</strain>
    </source>
</reference>
<sequence>MTAEEERATQPSLQPGPFVEEQVTQMEHVVRRIPAYMEMCFKGIEDMLRFHGMSSNLDMSQHHVMPTWSEFEQANCARQAVVVEQQQPSPDDMAE</sequence>
<organism evidence="2 3">
    <name type="scientific">Punica granatum</name>
    <name type="common">Pomegranate</name>
    <dbReference type="NCBI Taxonomy" id="22663"/>
    <lineage>
        <taxon>Eukaryota</taxon>
        <taxon>Viridiplantae</taxon>
        <taxon>Streptophyta</taxon>
        <taxon>Embryophyta</taxon>
        <taxon>Tracheophyta</taxon>
        <taxon>Spermatophyta</taxon>
        <taxon>Magnoliopsida</taxon>
        <taxon>eudicotyledons</taxon>
        <taxon>Gunneridae</taxon>
        <taxon>Pentapetalae</taxon>
        <taxon>rosids</taxon>
        <taxon>malvids</taxon>
        <taxon>Myrtales</taxon>
        <taxon>Lythraceae</taxon>
        <taxon>Punica</taxon>
    </lineage>
</organism>
<dbReference type="EMBL" id="MTKT01001810">
    <property type="protein sequence ID" value="OWM83785.1"/>
    <property type="molecule type" value="Genomic_DNA"/>
</dbReference>
<name>A0A218XEZ5_PUNGR</name>
<evidence type="ECO:0000313" key="3">
    <source>
        <dbReference type="Proteomes" id="UP000197138"/>
    </source>
</evidence>
<dbReference type="AlphaFoldDB" id="A0A218XEZ5"/>
<evidence type="ECO:0000256" key="1">
    <source>
        <dbReference type="SAM" id="MobiDB-lite"/>
    </source>
</evidence>
<dbReference type="Proteomes" id="UP000197138">
    <property type="component" value="Unassembled WGS sequence"/>
</dbReference>
<gene>
    <name evidence="2" type="ORF">CDL15_Pgr004216</name>
</gene>
<accession>A0A218XEZ5</accession>